<feature type="region of interest" description="Disordered" evidence="1">
    <location>
        <begin position="46"/>
        <end position="72"/>
    </location>
</feature>
<evidence type="ECO:0000313" key="3">
    <source>
        <dbReference type="Proteomes" id="UP000009183"/>
    </source>
</evidence>
<dbReference type="HOGENOM" id="CLU_2727411_0_0_1"/>
<accession>D7TKY1</accession>
<dbReference type="EMBL" id="FN595995">
    <property type="protein sequence ID" value="CBI31153.3"/>
    <property type="molecule type" value="Genomic_DNA"/>
</dbReference>
<dbReference type="InParanoid" id="D7TKY1"/>
<dbReference type="PaxDb" id="29760-VIT_08s0056g00410.t01"/>
<dbReference type="Proteomes" id="UP000009183">
    <property type="component" value="Chromosome 8"/>
</dbReference>
<protein>
    <submittedName>
        <fullName evidence="2">Uncharacterized protein</fullName>
    </submittedName>
</protein>
<gene>
    <name evidence="2" type="ordered locus">VIT_08s0056g00410</name>
</gene>
<evidence type="ECO:0000256" key="1">
    <source>
        <dbReference type="SAM" id="MobiDB-lite"/>
    </source>
</evidence>
<name>D7TKY1_VITVI</name>
<sequence length="72" mass="8114">MIRKPQRRIAKDVMKIDVGVVSKESWAMKQRSRVISDACTPIQYPPTTSSPYLKGERTTAIGDMHQHSSSIL</sequence>
<proteinExistence type="predicted"/>
<reference evidence="3" key="1">
    <citation type="journal article" date="2007" name="Nature">
        <title>The grapevine genome sequence suggests ancestral hexaploidization in major angiosperm phyla.</title>
        <authorList>
            <consortium name="The French-Italian Public Consortium for Grapevine Genome Characterization."/>
            <person name="Jaillon O."/>
            <person name="Aury J.-M."/>
            <person name="Noel B."/>
            <person name="Policriti A."/>
            <person name="Clepet C."/>
            <person name="Casagrande A."/>
            <person name="Choisne N."/>
            <person name="Aubourg S."/>
            <person name="Vitulo N."/>
            <person name="Jubin C."/>
            <person name="Vezzi A."/>
            <person name="Legeai F."/>
            <person name="Hugueney P."/>
            <person name="Dasilva C."/>
            <person name="Horner D."/>
            <person name="Mica E."/>
            <person name="Jublot D."/>
            <person name="Poulain J."/>
            <person name="Bruyere C."/>
            <person name="Billault A."/>
            <person name="Segurens B."/>
            <person name="Gouyvenoux M."/>
            <person name="Ugarte E."/>
            <person name="Cattonaro F."/>
            <person name="Anthouard V."/>
            <person name="Vico V."/>
            <person name="Del Fabbro C."/>
            <person name="Alaux M."/>
            <person name="Di Gaspero G."/>
            <person name="Dumas V."/>
            <person name="Felice N."/>
            <person name="Paillard S."/>
            <person name="Juman I."/>
            <person name="Moroldo M."/>
            <person name="Scalabrin S."/>
            <person name="Canaguier A."/>
            <person name="Le Clainche I."/>
            <person name="Malacrida G."/>
            <person name="Durand E."/>
            <person name="Pesole G."/>
            <person name="Laucou V."/>
            <person name="Chatelet P."/>
            <person name="Merdinoglu D."/>
            <person name="Delledonne M."/>
            <person name="Pezzotti M."/>
            <person name="Lecharny A."/>
            <person name="Scarpelli C."/>
            <person name="Artiguenave F."/>
            <person name="Pe M.E."/>
            <person name="Valle G."/>
            <person name="Morgante M."/>
            <person name="Caboche M."/>
            <person name="Adam-Blondon A.-F."/>
            <person name="Weissenbach J."/>
            <person name="Quetier F."/>
            <person name="Wincker P."/>
        </authorList>
    </citation>
    <scope>NUCLEOTIDE SEQUENCE [LARGE SCALE GENOMIC DNA]</scope>
    <source>
        <strain evidence="3">cv. Pinot noir / PN40024</strain>
    </source>
</reference>
<evidence type="ECO:0000313" key="2">
    <source>
        <dbReference type="EMBL" id="CBI31153.3"/>
    </source>
</evidence>
<organism evidence="2 3">
    <name type="scientific">Vitis vinifera</name>
    <name type="common">Grape</name>
    <dbReference type="NCBI Taxonomy" id="29760"/>
    <lineage>
        <taxon>Eukaryota</taxon>
        <taxon>Viridiplantae</taxon>
        <taxon>Streptophyta</taxon>
        <taxon>Embryophyta</taxon>
        <taxon>Tracheophyta</taxon>
        <taxon>Spermatophyta</taxon>
        <taxon>Magnoliopsida</taxon>
        <taxon>eudicotyledons</taxon>
        <taxon>Gunneridae</taxon>
        <taxon>Pentapetalae</taxon>
        <taxon>rosids</taxon>
        <taxon>Vitales</taxon>
        <taxon>Vitaceae</taxon>
        <taxon>Viteae</taxon>
        <taxon>Vitis</taxon>
    </lineage>
</organism>
<keyword evidence="3" id="KW-1185">Reference proteome</keyword>
<dbReference type="AlphaFoldDB" id="D7TKY1"/>